<accession>A0ABV1HWB5</accession>
<organism evidence="3 4">
    <name type="scientific">Ruminococcoides intestinihominis</name>
    <dbReference type="NCBI Taxonomy" id="3133161"/>
    <lineage>
        <taxon>Bacteria</taxon>
        <taxon>Bacillati</taxon>
        <taxon>Bacillota</taxon>
        <taxon>Clostridia</taxon>
        <taxon>Eubacteriales</taxon>
        <taxon>Oscillospiraceae</taxon>
        <taxon>Ruminococcoides</taxon>
    </lineage>
</organism>
<protein>
    <recommendedName>
        <fullName evidence="2">Single-stranded DNA-binding protein</fullName>
    </recommendedName>
</protein>
<dbReference type="SUPFAM" id="SSF50249">
    <property type="entry name" value="Nucleic acid-binding proteins"/>
    <property type="match status" value="1"/>
</dbReference>
<dbReference type="Pfam" id="PF00436">
    <property type="entry name" value="SSB"/>
    <property type="match status" value="1"/>
</dbReference>
<dbReference type="EMBL" id="JBBMFI010000084">
    <property type="protein sequence ID" value="MEQ2566619.1"/>
    <property type="molecule type" value="Genomic_DNA"/>
</dbReference>
<dbReference type="GO" id="GO:0003677">
    <property type="term" value="F:DNA binding"/>
    <property type="evidence" value="ECO:0007669"/>
    <property type="project" value="UniProtKB-KW"/>
</dbReference>
<dbReference type="InterPro" id="IPR012340">
    <property type="entry name" value="NA-bd_OB-fold"/>
</dbReference>
<evidence type="ECO:0000256" key="2">
    <source>
        <dbReference type="PIRNR" id="PIRNR002070"/>
    </source>
</evidence>
<gene>
    <name evidence="3" type="ORF">ABFO16_10335</name>
</gene>
<dbReference type="InterPro" id="IPR000424">
    <property type="entry name" value="Primosome_PriB/ssb"/>
</dbReference>
<dbReference type="Gene3D" id="2.40.50.140">
    <property type="entry name" value="Nucleic acid-binding proteins"/>
    <property type="match status" value="1"/>
</dbReference>
<comment type="caution">
    <text evidence="3">The sequence shown here is derived from an EMBL/GenBank/DDBJ whole genome shotgun (WGS) entry which is preliminary data.</text>
</comment>
<evidence type="ECO:0000313" key="3">
    <source>
        <dbReference type="EMBL" id="MEQ2566619.1"/>
    </source>
</evidence>
<dbReference type="InterPro" id="IPR011344">
    <property type="entry name" value="ssDNA-bd"/>
</dbReference>
<evidence type="ECO:0000313" key="4">
    <source>
        <dbReference type="Proteomes" id="UP001478133"/>
    </source>
</evidence>
<dbReference type="RefSeq" id="WP_367286399.1">
    <property type="nucleotide sequence ID" value="NZ_JBBMEY010000012.1"/>
</dbReference>
<dbReference type="PIRSF" id="PIRSF002070">
    <property type="entry name" value="SSB"/>
    <property type="match status" value="1"/>
</dbReference>
<reference evidence="3 4" key="1">
    <citation type="submission" date="2024-03" db="EMBL/GenBank/DDBJ databases">
        <title>Human intestinal bacterial collection.</title>
        <authorList>
            <person name="Pauvert C."/>
            <person name="Hitch T.C.A."/>
            <person name="Clavel T."/>
        </authorList>
    </citation>
    <scope>NUCLEOTIDE SEQUENCE [LARGE SCALE GENOMIC DNA]</scope>
    <source>
        <strain evidence="3 4">CLA-AP-H18</strain>
    </source>
</reference>
<keyword evidence="1 2" id="KW-0238">DNA-binding</keyword>
<dbReference type="Proteomes" id="UP001478133">
    <property type="component" value="Unassembled WGS sequence"/>
</dbReference>
<name>A0ABV1HWB5_9FIRM</name>
<dbReference type="CDD" id="cd04496">
    <property type="entry name" value="SSB_OBF"/>
    <property type="match status" value="1"/>
</dbReference>
<dbReference type="PROSITE" id="PS50935">
    <property type="entry name" value="SSB"/>
    <property type="match status" value="1"/>
</dbReference>
<sequence length="116" mass="13344">MINISIIQGRLVDEPVLKNKDDINYCQFTVACQRDRNREVADFIDCVAFGTIADNLSKYIHKGDKLTVCGSLETSIYKDDKNTSRKSYSLKCEKIYYPEKQFKIDDYSDIDIPTGE</sequence>
<proteinExistence type="predicted"/>
<keyword evidence="4" id="KW-1185">Reference proteome</keyword>
<evidence type="ECO:0000256" key="1">
    <source>
        <dbReference type="ARBA" id="ARBA00023125"/>
    </source>
</evidence>